<reference evidence="1" key="3">
    <citation type="submission" date="2021-01" db="EMBL/GenBank/DDBJ databases">
        <authorList>
            <consortium name="Genoscope - CEA"/>
            <person name="William W."/>
        </authorList>
    </citation>
    <scope>NUCLEOTIDE SEQUENCE</scope>
</reference>
<dbReference type="EMBL" id="LK033966">
    <property type="protein sequence ID" value="CDY61189.1"/>
    <property type="molecule type" value="Genomic_DNA"/>
</dbReference>
<evidence type="ECO:0000313" key="1">
    <source>
        <dbReference type="EMBL" id="CAF2342308.1"/>
    </source>
</evidence>
<reference evidence="2" key="2">
    <citation type="submission" date="2014-06" db="EMBL/GenBank/DDBJ databases">
        <authorList>
            <person name="Genoscope - CEA"/>
        </authorList>
    </citation>
    <scope>NUCLEOTIDE SEQUENCE</scope>
</reference>
<dbReference type="PaxDb" id="3708-A0A078J8M2"/>
<accession>A0A078J8M2</accession>
<evidence type="ECO:0000313" key="2">
    <source>
        <dbReference type="EMBL" id="CDY61189.1"/>
    </source>
</evidence>
<keyword evidence="3" id="KW-1185">Reference proteome</keyword>
<dbReference type="Gramene" id="CDY61189">
    <property type="protein sequence ID" value="CDY61189"/>
    <property type="gene ID" value="GSBRNA2T00030706001"/>
</dbReference>
<evidence type="ECO:0000313" key="3">
    <source>
        <dbReference type="Proteomes" id="UP000028999"/>
    </source>
</evidence>
<protein>
    <submittedName>
        <fullName evidence="1">(rape) hypothetical protein</fullName>
    </submittedName>
    <submittedName>
        <fullName evidence="2">BnaAnng17450D protein</fullName>
    </submittedName>
</protein>
<dbReference type="Proteomes" id="UP001295469">
    <property type="component" value="Chromosome A10"/>
</dbReference>
<dbReference type="Proteomes" id="UP000028999">
    <property type="component" value="Unassembled WGS sequence"/>
</dbReference>
<dbReference type="EMBL" id="HG994364">
    <property type="protein sequence ID" value="CAF2342308.1"/>
    <property type="molecule type" value="Genomic_DNA"/>
</dbReference>
<organism evidence="2 3">
    <name type="scientific">Brassica napus</name>
    <name type="common">Rape</name>
    <dbReference type="NCBI Taxonomy" id="3708"/>
    <lineage>
        <taxon>Eukaryota</taxon>
        <taxon>Viridiplantae</taxon>
        <taxon>Streptophyta</taxon>
        <taxon>Embryophyta</taxon>
        <taxon>Tracheophyta</taxon>
        <taxon>Spermatophyta</taxon>
        <taxon>Magnoliopsida</taxon>
        <taxon>eudicotyledons</taxon>
        <taxon>Gunneridae</taxon>
        <taxon>Pentapetalae</taxon>
        <taxon>rosids</taxon>
        <taxon>malvids</taxon>
        <taxon>Brassicales</taxon>
        <taxon>Brassicaceae</taxon>
        <taxon>Brassiceae</taxon>
        <taxon>Brassica</taxon>
    </lineage>
</organism>
<name>A0A078J8M2_BRANA</name>
<reference evidence="2 3" key="1">
    <citation type="journal article" date="2014" name="Science">
        <title>Plant genetics. Early allopolyploid evolution in the post-Neolithic Brassica napus oilseed genome.</title>
        <authorList>
            <person name="Chalhoub B."/>
            <person name="Denoeud F."/>
            <person name="Liu S."/>
            <person name="Parkin I.A."/>
            <person name="Tang H."/>
            <person name="Wang X."/>
            <person name="Chiquet J."/>
            <person name="Belcram H."/>
            <person name="Tong C."/>
            <person name="Samans B."/>
            <person name="Correa M."/>
            <person name="Da Silva C."/>
            <person name="Just J."/>
            <person name="Falentin C."/>
            <person name="Koh C.S."/>
            <person name="Le Clainche I."/>
            <person name="Bernard M."/>
            <person name="Bento P."/>
            <person name="Noel B."/>
            <person name="Labadie K."/>
            <person name="Alberti A."/>
            <person name="Charles M."/>
            <person name="Arnaud D."/>
            <person name="Guo H."/>
            <person name="Daviaud C."/>
            <person name="Alamery S."/>
            <person name="Jabbari K."/>
            <person name="Zhao M."/>
            <person name="Edger P.P."/>
            <person name="Chelaifa H."/>
            <person name="Tack D."/>
            <person name="Lassalle G."/>
            <person name="Mestiri I."/>
            <person name="Schnel N."/>
            <person name="Le Paslier M.C."/>
            <person name="Fan G."/>
            <person name="Renault V."/>
            <person name="Bayer P.E."/>
            <person name="Golicz A.A."/>
            <person name="Manoli S."/>
            <person name="Lee T.H."/>
            <person name="Thi V.H."/>
            <person name="Chalabi S."/>
            <person name="Hu Q."/>
            <person name="Fan C."/>
            <person name="Tollenaere R."/>
            <person name="Lu Y."/>
            <person name="Battail C."/>
            <person name="Shen J."/>
            <person name="Sidebottom C.H."/>
            <person name="Wang X."/>
            <person name="Canaguier A."/>
            <person name="Chauveau A."/>
            <person name="Berard A."/>
            <person name="Deniot G."/>
            <person name="Guan M."/>
            <person name="Liu Z."/>
            <person name="Sun F."/>
            <person name="Lim Y.P."/>
            <person name="Lyons E."/>
            <person name="Town C.D."/>
            <person name="Bancroft I."/>
            <person name="Wang X."/>
            <person name="Meng J."/>
            <person name="Ma J."/>
            <person name="Pires J.C."/>
            <person name="King G.J."/>
            <person name="Brunel D."/>
            <person name="Delourme R."/>
            <person name="Renard M."/>
            <person name="Aury J.M."/>
            <person name="Adams K.L."/>
            <person name="Batley J."/>
            <person name="Snowdon R.J."/>
            <person name="Tost J."/>
            <person name="Edwards D."/>
            <person name="Zhou Y."/>
            <person name="Hua W."/>
            <person name="Sharpe A.G."/>
            <person name="Paterson A.H."/>
            <person name="Guan C."/>
            <person name="Wincker P."/>
        </authorList>
    </citation>
    <scope>NUCLEOTIDE SEQUENCE [LARGE SCALE GENOMIC DNA]</scope>
    <source>
        <strain evidence="3">cv. Darmor-bzh</strain>
    </source>
</reference>
<proteinExistence type="predicted"/>
<sequence length="83" mass="9273">MQFGQLQSVQIISVTTRCFISFPLPPQLKIRQKLQKSCAPKLKRFNNVPTFFGTDDTRRISALTLGSLSLVDSNKIIIGSIGY</sequence>
<gene>
    <name evidence="2" type="primary">BnaAnng17450D</name>
    <name evidence="1" type="ORF">DARMORV10_A10P21190.1</name>
    <name evidence="2" type="ORF">GSBRNA2T00030706001</name>
</gene>
<dbReference type="AlphaFoldDB" id="A0A078J8M2"/>